<organism evidence="1 2">
    <name type="scientific">Panagrellus redivivus</name>
    <name type="common">Microworm</name>
    <dbReference type="NCBI Taxonomy" id="6233"/>
    <lineage>
        <taxon>Eukaryota</taxon>
        <taxon>Metazoa</taxon>
        <taxon>Ecdysozoa</taxon>
        <taxon>Nematoda</taxon>
        <taxon>Chromadorea</taxon>
        <taxon>Rhabditida</taxon>
        <taxon>Tylenchina</taxon>
        <taxon>Panagrolaimomorpha</taxon>
        <taxon>Panagrolaimoidea</taxon>
        <taxon>Panagrolaimidae</taxon>
        <taxon>Panagrellus</taxon>
    </lineage>
</organism>
<accession>A0A7E4W064</accession>
<reference evidence="2" key="2">
    <citation type="submission" date="2020-10" db="UniProtKB">
        <authorList>
            <consortium name="WormBaseParasite"/>
        </authorList>
    </citation>
    <scope>IDENTIFICATION</scope>
</reference>
<dbReference type="Gene3D" id="2.30.29.30">
    <property type="entry name" value="Pleckstrin-homology domain (PH domain)/Phosphotyrosine-binding domain (PTB)"/>
    <property type="match status" value="1"/>
</dbReference>
<dbReference type="WBParaSite" id="Pan_g4931.t1">
    <property type="protein sequence ID" value="Pan_g4931.t1"/>
    <property type="gene ID" value="Pan_g4931"/>
</dbReference>
<dbReference type="Proteomes" id="UP000492821">
    <property type="component" value="Unassembled WGS sequence"/>
</dbReference>
<dbReference type="SUPFAM" id="SSF50729">
    <property type="entry name" value="PH domain-like"/>
    <property type="match status" value="1"/>
</dbReference>
<proteinExistence type="predicted"/>
<reference evidence="1" key="1">
    <citation type="journal article" date="2013" name="Genetics">
        <title>The draft genome and transcriptome of Panagrellus redivivus are shaped by the harsh demands of a free-living lifestyle.</title>
        <authorList>
            <person name="Srinivasan J."/>
            <person name="Dillman A.R."/>
            <person name="Macchietto M.G."/>
            <person name="Heikkinen L."/>
            <person name="Lakso M."/>
            <person name="Fracchia K.M."/>
            <person name="Antoshechkin I."/>
            <person name="Mortazavi A."/>
            <person name="Wong G."/>
            <person name="Sternberg P.W."/>
        </authorList>
    </citation>
    <scope>NUCLEOTIDE SEQUENCE [LARGE SCALE GENOMIC DNA]</scope>
    <source>
        <strain evidence="1">MT8872</strain>
    </source>
</reference>
<evidence type="ECO:0000313" key="1">
    <source>
        <dbReference type="Proteomes" id="UP000492821"/>
    </source>
</evidence>
<keyword evidence="1" id="KW-1185">Reference proteome</keyword>
<sequence length="360" mass="39911">MSEYKGVPVITMRKPLEVDSAKIIVTCRFESLSVLVGVKHKQDDVIFIRPLKSTVVGFVSSNTTFLTFFDKKDPPKSAENLCALIKKVKGCGVIEGVVADEKQMWHVNTSKVTKMNNGFMVGDSTKTVQEAIENKVSLDAFIEQVIEILASEKQATYFDVAYIEKPDKNAEVFKYPAERIAYIVNRVSIAASTASLPSLVPRSPSLPPPAKTAVIKSPHRAADRVALPEEANPAPVKPPRRCTPLKVTKDEVRLFDELGQVVKLHEGLPLTYEAVGTIKILYHKKDDVHHIVAIDDASAELRVNVGLHKEDKPTCKLHSSSRDCVVVKGIHKRQGEDLVLRFSTDELSSRFIDAFKRVVS</sequence>
<dbReference type="InterPro" id="IPR011993">
    <property type="entry name" value="PH-like_dom_sf"/>
</dbReference>
<dbReference type="AlphaFoldDB" id="A0A7E4W064"/>
<name>A0A7E4W064_PANRE</name>
<protein>
    <submittedName>
        <fullName evidence="2">IMC sub-compartment protein ISP1</fullName>
    </submittedName>
</protein>
<evidence type="ECO:0000313" key="2">
    <source>
        <dbReference type="WBParaSite" id="Pan_g4931.t1"/>
    </source>
</evidence>